<accession>A0A951QC73</accession>
<comment type="caution">
    <text evidence="2">The sequence shown here is derived from an EMBL/GenBank/DDBJ whole genome shotgun (WGS) entry which is preliminary data.</text>
</comment>
<keyword evidence="1" id="KW-0472">Membrane</keyword>
<feature type="transmembrane region" description="Helical" evidence="1">
    <location>
        <begin position="12"/>
        <end position="33"/>
    </location>
</feature>
<protein>
    <submittedName>
        <fullName evidence="2">DUF2127 domain-containing protein</fullName>
    </submittedName>
</protein>
<name>A0A951QC73_9CYAN</name>
<feature type="transmembrane region" description="Helical" evidence="1">
    <location>
        <begin position="71"/>
        <end position="93"/>
    </location>
</feature>
<reference evidence="2" key="2">
    <citation type="journal article" date="2022" name="Microbiol. Resour. Announc.">
        <title>Metagenome Sequencing to Explore Phylogenomics of Terrestrial Cyanobacteria.</title>
        <authorList>
            <person name="Ward R.D."/>
            <person name="Stajich J.E."/>
            <person name="Johansen J.R."/>
            <person name="Huntemann M."/>
            <person name="Clum A."/>
            <person name="Foster B."/>
            <person name="Foster B."/>
            <person name="Roux S."/>
            <person name="Palaniappan K."/>
            <person name="Varghese N."/>
            <person name="Mukherjee S."/>
            <person name="Reddy T.B.K."/>
            <person name="Daum C."/>
            <person name="Copeland A."/>
            <person name="Chen I.A."/>
            <person name="Ivanova N.N."/>
            <person name="Kyrpides N.C."/>
            <person name="Shapiro N."/>
            <person name="Eloe-Fadrosh E.A."/>
            <person name="Pietrasiak N."/>
        </authorList>
    </citation>
    <scope>NUCLEOTIDE SEQUENCE</scope>
    <source>
        <strain evidence="2">UHER 2000/2452</strain>
    </source>
</reference>
<evidence type="ECO:0000313" key="2">
    <source>
        <dbReference type="EMBL" id="MBW4660597.1"/>
    </source>
</evidence>
<keyword evidence="1" id="KW-0812">Transmembrane</keyword>
<keyword evidence="1" id="KW-1133">Transmembrane helix</keyword>
<evidence type="ECO:0000256" key="1">
    <source>
        <dbReference type="SAM" id="Phobius"/>
    </source>
</evidence>
<dbReference type="InterPro" id="IPR021125">
    <property type="entry name" value="DUF2127"/>
</dbReference>
<organism evidence="2 3">
    <name type="scientific">Drouetiella hepatica Uher 2000/2452</name>
    <dbReference type="NCBI Taxonomy" id="904376"/>
    <lineage>
        <taxon>Bacteria</taxon>
        <taxon>Bacillati</taxon>
        <taxon>Cyanobacteriota</taxon>
        <taxon>Cyanophyceae</taxon>
        <taxon>Oculatellales</taxon>
        <taxon>Oculatellaceae</taxon>
        <taxon>Drouetiella</taxon>
    </lineage>
</organism>
<evidence type="ECO:0000313" key="3">
    <source>
        <dbReference type="Proteomes" id="UP000757435"/>
    </source>
</evidence>
<dbReference type="AlphaFoldDB" id="A0A951QC73"/>
<dbReference type="EMBL" id="JAHHHD010000023">
    <property type="protein sequence ID" value="MBW4660597.1"/>
    <property type="molecule type" value="Genomic_DNA"/>
</dbReference>
<gene>
    <name evidence="2" type="ORF">KME15_18145</name>
</gene>
<reference evidence="2" key="1">
    <citation type="submission" date="2021-05" db="EMBL/GenBank/DDBJ databases">
        <authorList>
            <person name="Pietrasiak N."/>
            <person name="Ward R."/>
            <person name="Stajich J.E."/>
            <person name="Kurbessoian T."/>
        </authorList>
    </citation>
    <scope>NUCLEOTIDE SEQUENCE</scope>
    <source>
        <strain evidence="2">UHER 2000/2452</strain>
    </source>
</reference>
<dbReference type="Proteomes" id="UP000757435">
    <property type="component" value="Unassembled WGS sequence"/>
</dbReference>
<proteinExistence type="predicted"/>
<feature type="transmembrane region" description="Helical" evidence="1">
    <location>
        <begin position="126"/>
        <end position="144"/>
    </location>
</feature>
<dbReference type="Pfam" id="PF09900">
    <property type="entry name" value="DUF2127"/>
    <property type="match status" value="1"/>
</dbReference>
<sequence length="161" mass="17774">MKKRPAGLIAIVAYKACVALLLIITSIALLLALKNHQALAAFSASYVLEGKAAIIDRVLDRVLKIEPRTLKFSGITVGVYAGITAIEAVGLWYEKVWAEFLVLGLTGIGIPLEIVELSRGISPLKLAIFMINTIVFVYFFQRVLTEINIRNKRKETDMNSL</sequence>